<organism evidence="3 4">
    <name type="scientific">Blattamonas nauphoetae</name>
    <dbReference type="NCBI Taxonomy" id="2049346"/>
    <lineage>
        <taxon>Eukaryota</taxon>
        <taxon>Metamonada</taxon>
        <taxon>Preaxostyla</taxon>
        <taxon>Oxymonadida</taxon>
        <taxon>Blattamonas</taxon>
    </lineage>
</organism>
<evidence type="ECO:0000313" key="3">
    <source>
        <dbReference type="EMBL" id="KAK2959780.1"/>
    </source>
</evidence>
<evidence type="ECO:0000256" key="1">
    <source>
        <dbReference type="SAM" id="Coils"/>
    </source>
</evidence>
<dbReference type="InterPro" id="IPR045906">
    <property type="entry name" value="ULK4"/>
</dbReference>
<dbReference type="PANTHER" id="PTHR46240">
    <property type="entry name" value="SER/THR PROTEIN KINASE ULK4"/>
    <property type="match status" value="1"/>
</dbReference>
<comment type="caution">
    <text evidence="3">The sequence shown here is derived from an EMBL/GenBank/DDBJ whole genome shotgun (WGS) entry which is preliminary data.</text>
</comment>
<feature type="domain" description="Protein kinase" evidence="2">
    <location>
        <begin position="1"/>
        <end position="104"/>
    </location>
</feature>
<dbReference type="InterPro" id="IPR000719">
    <property type="entry name" value="Prot_kinase_dom"/>
</dbReference>
<proteinExistence type="predicted"/>
<feature type="coiled-coil region" evidence="1">
    <location>
        <begin position="136"/>
        <end position="225"/>
    </location>
</feature>
<keyword evidence="1" id="KW-0175">Coiled coil</keyword>
<sequence>MQFWAPEFFKTPVRTGTEIGSAAGDMWAFGLLLLEMLTSRSWIVGGSSVEIEKSVLGFDIGRICEKEGIVGDLQILLSLLLSKNPSKRISSTELVRMNHLQSLLGHETPLSRFFAEQYEMTYQQLDSTHKELYKTKQRLATSRQELETSKQRLETMYQQLQHVQQTSNKEHEELLKEQNEHKKTQRLLRQQEQTHLAIKTQMQSLERELLTVKEENRRLKEVDSNAHQAHGPYIDFILDTSDSW</sequence>
<reference evidence="3 4" key="1">
    <citation type="journal article" date="2022" name="bioRxiv">
        <title>Genomics of Preaxostyla Flagellates Illuminates Evolutionary Transitions and the Path Towards Mitochondrial Loss.</title>
        <authorList>
            <person name="Novak L.V.F."/>
            <person name="Treitli S.C."/>
            <person name="Pyrih J."/>
            <person name="Halakuc P."/>
            <person name="Pipaliya S.V."/>
            <person name="Vacek V."/>
            <person name="Brzon O."/>
            <person name="Soukal P."/>
            <person name="Eme L."/>
            <person name="Dacks J.B."/>
            <person name="Karnkowska A."/>
            <person name="Elias M."/>
            <person name="Hampl V."/>
        </authorList>
    </citation>
    <scope>NUCLEOTIDE SEQUENCE [LARGE SCALE GENOMIC DNA]</scope>
    <source>
        <strain evidence="3">NAU3</strain>
        <tissue evidence="3">Gut</tissue>
    </source>
</reference>
<name>A0ABQ9Y7V2_9EUKA</name>
<dbReference type="EMBL" id="JARBJD010000027">
    <property type="protein sequence ID" value="KAK2959780.1"/>
    <property type="molecule type" value="Genomic_DNA"/>
</dbReference>
<dbReference type="Proteomes" id="UP001281761">
    <property type="component" value="Unassembled WGS sequence"/>
</dbReference>
<evidence type="ECO:0000313" key="4">
    <source>
        <dbReference type="Proteomes" id="UP001281761"/>
    </source>
</evidence>
<accession>A0ABQ9Y7V2</accession>
<protein>
    <recommendedName>
        <fullName evidence="2">Protein kinase domain-containing protein</fullName>
    </recommendedName>
</protein>
<evidence type="ECO:0000259" key="2">
    <source>
        <dbReference type="PROSITE" id="PS50011"/>
    </source>
</evidence>
<dbReference type="SUPFAM" id="SSF56112">
    <property type="entry name" value="Protein kinase-like (PK-like)"/>
    <property type="match status" value="1"/>
</dbReference>
<dbReference type="PROSITE" id="PS50011">
    <property type="entry name" value="PROTEIN_KINASE_DOM"/>
    <property type="match status" value="1"/>
</dbReference>
<gene>
    <name evidence="3" type="ORF">BLNAU_5269</name>
</gene>
<dbReference type="PANTHER" id="PTHR46240:SF1">
    <property type="entry name" value="SERINE_THREONINE-PROTEIN KINASE ULK4"/>
    <property type="match status" value="1"/>
</dbReference>
<keyword evidence="4" id="KW-1185">Reference proteome</keyword>
<dbReference type="InterPro" id="IPR011009">
    <property type="entry name" value="Kinase-like_dom_sf"/>
</dbReference>
<dbReference type="Gene3D" id="1.10.510.10">
    <property type="entry name" value="Transferase(Phosphotransferase) domain 1"/>
    <property type="match status" value="1"/>
</dbReference>